<gene>
    <name evidence="1" type="ORF">LEP1GSC203_2135</name>
</gene>
<name>N1VU70_9LEPT</name>
<dbReference type="SUPFAM" id="SSF51905">
    <property type="entry name" value="FAD/NAD(P)-binding domain"/>
    <property type="match status" value="1"/>
</dbReference>
<sequence>MDTIWDVVVVGSGLGALSAALSFSEKGKRVLILEKGTSPGGCASSFQKNGFVFESGATTLVGFEPGLPLDKLCKEFQIQFPVFPLDRSLVVHMDGKTIERYKDRSQWIMEVKRVFGGGFRMELFWKLCYFLSDSLWSLSARYKFFPFQNLSDLGKTILQFQFRDLIPFVFSFVSVRFVLQVFRLIQNKEWIRFLDEQLLITNQTTTKTAPFVMAAAGLTYPQLQNYVVEGGMVSLSHSLLKKIETKGGRILYKQNVIQINKVAESEGGKKNLWEIQTKNREQFRFLGKVVVSNLPVWNLTEITEDLPKLKTKVKKMEKGIWGAFTLGIAIQTDPSEESIRSECLHHQIHLKKTLPYGGGNSIFLSLSHPEDPIRSPNGIRILSLSTHIENPELWVRDGSYQKKKKELESILLQTLEEEFFWFQKDKIQFQHSATPVTWQTWTGRKWGRVGGIPSSYFFNPFRMISNRSEDPDFLLTGDTVYPGQGIPAVVLGGLHVVEQFFARKRG</sequence>
<comment type="caution">
    <text evidence="1">The sequence shown here is derived from an EMBL/GenBank/DDBJ whole genome shotgun (WGS) entry which is preliminary data.</text>
</comment>
<dbReference type="Gene3D" id="3.50.50.60">
    <property type="entry name" value="FAD/NAD(P)-binding domain"/>
    <property type="match status" value="1"/>
</dbReference>
<dbReference type="InterPro" id="IPR036188">
    <property type="entry name" value="FAD/NAD-bd_sf"/>
</dbReference>
<dbReference type="PANTHER" id="PTHR46313:SF3">
    <property type="entry name" value="PROLYCOPENE ISOMERASE, CHLOROPLASTIC"/>
    <property type="match status" value="1"/>
</dbReference>
<dbReference type="InterPro" id="IPR045892">
    <property type="entry name" value="CrtISO-like"/>
</dbReference>
<reference evidence="1" key="1">
    <citation type="submission" date="2013-03" db="EMBL/GenBank/DDBJ databases">
        <authorList>
            <person name="Harkins D.M."/>
            <person name="Durkin A.S."/>
            <person name="Brinkac L.M."/>
            <person name="Haft D.H."/>
            <person name="Selengut J.D."/>
            <person name="Sanka R."/>
            <person name="DePew J."/>
            <person name="Purushe J."/>
            <person name="Hartskeerl R.A."/>
            <person name="Ahmed A."/>
            <person name="van der Linden H."/>
            <person name="Goris M.G.A."/>
            <person name="Vinetz J.M."/>
            <person name="Sutton G.G."/>
            <person name="Nierman W.C."/>
            <person name="Fouts D.E."/>
        </authorList>
    </citation>
    <scope>NUCLEOTIDE SEQUENCE [LARGE SCALE GENOMIC DNA]</scope>
    <source>
        <strain evidence="1">LT 11-33</strain>
    </source>
</reference>
<accession>N1VU70</accession>
<dbReference type="PANTHER" id="PTHR46313">
    <property type="match status" value="1"/>
</dbReference>
<proteinExistence type="predicted"/>
<evidence type="ECO:0000313" key="2">
    <source>
        <dbReference type="Proteomes" id="UP000012371"/>
    </source>
</evidence>
<dbReference type="GO" id="GO:0016116">
    <property type="term" value="P:carotenoid metabolic process"/>
    <property type="evidence" value="ECO:0007669"/>
    <property type="project" value="InterPro"/>
</dbReference>
<dbReference type="STRING" id="1257025.LEP1GSC203_2135"/>
<dbReference type="Proteomes" id="UP000012371">
    <property type="component" value="Unassembled WGS sequence"/>
</dbReference>
<keyword evidence="2" id="KW-1185">Reference proteome</keyword>
<dbReference type="AlphaFoldDB" id="N1VU70"/>
<protein>
    <submittedName>
        <fullName evidence="1">C-3',4' desaturase CrtD</fullName>
    </submittedName>
</protein>
<organism evidence="1 2">
    <name type="scientific">Leptospira terpstrae serovar Hualin str. LT 11-33 = ATCC 700639</name>
    <dbReference type="NCBI Taxonomy" id="1257025"/>
    <lineage>
        <taxon>Bacteria</taxon>
        <taxon>Pseudomonadati</taxon>
        <taxon>Spirochaetota</taxon>
        <taxon>Spirochaetia</taxon>
        <taxon>Leptospirales</taxon>
        <taxon>Leptospiraceae</taxon>
        <taxon>Leptospira</taxon>
    </lineage>
</organism>
<dbReference type="OrthoDB" id="9789960at2"/>
<dbReference type="EMBL" id="AOGW02000004">
    <property type="protein sequence ID" value="EMY63264.1"/>
    <property type="molecule type" value="Genomic_DNA"/>
</dbReference>
<dbReference type="Pfam" id="PF13450">
    <property type="entry name" value="NAD_binding_8"/>
    <property type="match status" value="1"/>
</dbReference>
<evidence type="ECO:0000313" key="1">
    <source>
        <dbReference type="EMBL" id="EMY63264.1"/>
    </source>
</evidence>
<dbReference type="RefSeq" id="WP_002972074.1">
    <property type="nucleotide sequence ID" value="NZ_AOGW02000004.1"/>
</dbReference>